<gene>
    <name evidence="1" type="ORF">S12H4_16695</name>
</gene>
<comment type="caution">
    <text evidence="1">The sequence shown here is derived from an EMBL/GenBank/DDBJ whole genome shotgun (WGS) entry which is preliminary data.</text>
</comment>
<dbReference type="AlphaFoldDB" id="X1SM88"/>
<dbReference type="Pfam" id="PF15891">
    <property type="entry name" value="Nuc_deoxyri_tr2"/>
    <property type="match status" value="1"/>
</dbReference>
<name>X1SM88_9ZZZZ</name>
<organism evidence="1">
    <name type="scientific">marine sediment metagenome</name>
    <dbReference type="NCBI Taxonomy" id="412755"/>
    <lineage>
        <taxon>unclassified sequences</taxon>
        <taxon>metagenomes</taxon>
        <taxon>ecological metagenomes</taxon>
    </lineage>
</organism>
<sequence length="186" mass="21661">MQIIEAPSSLKPFLVSKTIKVFIAGSIEMGKARDWQTEFIEKLGKERSLKKVDFILFNPRRRDWDSSWKEDINNPQFREQIEWELEAQKIASIIPMHFEPKAQAPITLMEFGLNVQFRCVALQIDGWGFIPKLPSRLIIHCPKGFWKKGNIDIVCAKYRIKQVETFSDLVNITIEGIQVLDKQRKS</sequence>
<dbReference type="EMBL" id="BARW01008094">
    <property type="protein sequence ID" value="GAI80271.1"/>
    <property type="molecule type" value="Genomic_DNA"/>
</dbReference>
<reference evidence="1" key="1">
    <citation type="journal article" date="2014" name="Front. Microbiol.">
        <title>High frequency of phylogenetically diverse reductive dehalogenase-homologous genes in deep subseafloor sedimentary metagenomes.</title>
        <authorList>
            <person name="Kawai M."/>
            <person name="Futagami T."/>
            <person name="Toyoda A."/>
            <person name="Takaki Y."/>
            <person name="Nishi S."/>
            <person name="Hori S."/>
            <person name="Arai W."/>
            <person name="Tsubouchi T."/>
            <person name="Morono Y."/>
            <person name="Uchiyama I."/>
            <person name="Ito T."/>
            <person name="Fujiyama A."/>
            <person name="Inagaki F."/>
            <person name="Takami H."/>
        </authorList>
    </citation>
    <scope>NUCLEOTIDE SEQUENCE</scope>
    <source>
        <strain evidence="1">Expedition CK06-06</strain>
    </source>
</reference>
<evidence type="ECO:0008006" key="2">
    <source>
        <dbReference type="Google" id="ProtNLM"/>
    </source>
</evidence>
<protein>
    <recommendedName>
        <fullName evidence="2">CD-NTase-associated protein 12/Pycsar effector protein TIR domain-containing protein</fullName>
    </recommendedName>
</protein>
<dbReference type="Gene3D" id="3.40.50.450">
    <property type="match status" value="1"/>
</dbReference>
<proteinExistence type="predicted"/>
<accession>X1SM88</accession>
<dbReference type="InterPro" id="IPR039470">
    <property type="entry name" value="Nuc_deoxyri_tr2"/>
</dbReference>
<evidence type="ECO:0000313" key="1">
    <source>
        <dbReference type="EMBL" id="GAI80271.1"/>
    </source>
</evidence>